<keyword evidence="3" id="KW-1185">Reference proteome</keyword>
<feature type="compositionally biased region" description="Basic residues" evidence="1">
    <location>
        <begin position="25"/>
        <end position="41"/>
    </location>
</feature>
<dbReference type="Proteomes" id="UP001232148">
    <property type="component" value="Unassembled WGS sequence"/>
</dbReference>
<organism evidence="2 3">
    <name type="scientific">Colletotrichum zoysiae</name>
    <dbReference type="NCBI Taxonomy" id="1216348"/>
    <lineage>
        <taxon>Eukaryota</taxon>
        <taxon>Fungi</taxon>
        <taxon>Dikarya</taxon>
        <taxon>Ascomycota</taxon>
        <taxon>Pezizomycotina</taxon>
        <taxon>Sordariomycetes</taxon>
        <taxon>Hypocreomycetidae</taxon>
        <taxon>Glomerellales</taxon>
        <taxon>Glomerellaceae</taxon>
        <taxon>Colletotrichum</taxon>
        <taxon>Colletotrichum graminicola species complex</taxon>
    </lineage>
</organism>
<gene>
    <name evidence="2" type="ORF">LX32DRAFT_715985</name>
</gene>
<evidence type="ECO:0000313" key="3">
    <source>
        <dbReference type="Proteomes" id="UP001232148"/>
    </source>
</evidence>
<comment type="caution">
    <text evidence="2">The sequence shown here is derived from an EMBL/GenBank/DDBJ whole genome shotgun (WGS) entry which is preliminary data.</text>
</comment>
<feature type="compositionally biased region" description="Low complexity" evidence="1">
    <location>
        <begin position="9"/>
        <end position="20"/>
    </location>
</feature>
<feature type="region of interest" description="Disordered" evidence="1">
    <location>
        <begin position="1"/>
        <end position="100"/>
    </location>
</feature>
<feature type="compositionally biased region" description="Polar residues" evidence="1">
    <location>
        <begin position="78"/>
        <end position="100"/>
    </location>
</feature>
<sequence>MPREAQYHLPLSKATLLLLSPTPPSKKRKATSKLPPKKKATLPKNPPSPKKRATPRNKTRQPAASNISTKRKSGALAHNQTKSPTSSLHRARQNPSTTAECLSRGVNSALLANIFKATEVLVQVAHYKNARVRRIALSAFIADLQKAGWRDLEMSAVQLIEDENCASREFLARTMVSSSYQLINKALEQEAKPAKTDCGGGPSPGRRGPRILFRSG</sequence>
<dbReference type="EMBL" id="MU842811">
    <property type="protein sequence ID" value="KAK2034927.1"/>
    <property type="molecule type" value="Genomic_DNA"/>
</dbReference>
<evidence type="ECO:0000313" key="2">
    <source>
        <dbReference type="EMBL" id="KAK2034927.1"/>
    </source>
</evidence>
<feature type="region of interest" description="Disordered" evidence="1">
    <location>
        <begin position="191"/>
        <end position="216"/>
    </location>
</feature>
<name>A0AAD9HV47_9PEZI</name>
<accession>A0AAD9HV47</accession>
<dbReference type="AlphaFoldDB" id="A0AAD9HV47"/>
<proteinExistence type="predicted"/>
<feature type="compositionally biased region" description="Basic residues" evidence="1">
    <location>
        <begin position="49"/>
        <end position="59"/>
    </location>
</feature>
<protein>
    <submittedName>
        <fullName evidence="2">Uncharacterized protein</fullName>
    </submittedName>
</protein>
<reference evidence="2" key="1">
    <citation type="submission" date="2021-06" db="EMBL/GenBank/DDBJ databases">
        <title>Comparative genomics, transcriptomics and evolutionary studies reveal genomic signatures of adaptation to plant cell wall in hemibiotrophic fungi.</title>
        <authorList>
            <consortium name="DOE Joint Genome Institute"/>
            <person name="Baroncelli R."/>
            <person name="Diaz J.F."/>
            <person name="Benocci T."/>
            <person name="Peng M."/>
            <person name="Battaglia E."/>
            <person name="Haridas S."/>
            <person name="Andreopoulos W."/>
            <person name="Labutti K."/>
            <person name="Pangilinan J."/>
            <person name="Floch G.L."/>
            <person name="Makela M.R."/>
            <person name="Henrissat B."/>
            <person name="Grigoriev I.V."/>
            <person name="Crouch J.A."/>
            <person name="De Vries R.P."/>
            <person name="Sukno S.A."/>
            <person name="Thon M.R."/>
        </authorList>
    </citation>
    <scope>NUCLEOTIDE SEQUENCE</scope>
    <source>
        <strain evidence="2">MAFF235873</strain>
    </source>
</reference>
<evidence type="ECO:0000256" key="1">
    <source>
        <dbReference type="SAM" id="MobiDB-lite"/>
    </source>
</evidence>